<keyword evidence="2" id="KW-0949">S-adenosyl-L-methionine</keyword>
<comment type="cofactor">
    <cofactor evidence="1">
        <name>[4Fe-4S] cluster</name>
        <dbReference type="ChEBI" id="CHEBI:49883"/>
    </cofactor>
</comment>
<dbReference type="InterPro" id="IPR006638">
    <property type="entry name" value="Elp3/MiaA/NifB-like_rSAM"/>
</dbReference>
<keyword evidence="3" id="KW-0479">Metal-binding</keyword>
<feature type="domain" description="Elp3/MiaA/NifB-like radical SAM core" evidence="6">
    <location>
        <begin position="272"/>
        <end position="537"/>
    </location>
</feature>
<organism evidence="7">
    <name type="scientific">marine metagenome</name>
    <dbReference type="NCBI Taxonomy" id="408172"/>
    <lineage>
        <taxon>unclassified sequences</taxon>
        <taxon>metagenomes</taxon>
        <taxon>ecological metagenomes</taxon>
    </lineage>
</organism>
<dbReference type="InterPro" id="IPR058240">
    <property type="entry name" value="rSAM_sf"/>
</dbReference>
<dbReference type="InterPro" id="IPR051198">
    <property type="entry name" value="BchE-like"/>
</dbReference>
<dbReference type="Pfam" id="PF04055">
    <property type="entry name" value="Radical_SAM"/>
    <property type="match status" value="1"/>
</dbReference>
<dbReference type="InterPro" id="IPR007197">
    <property type="entry name" value="rSAM"/>
</dbReference>
<sequence length="709" mass="81063">MNKREIKISNNISLPKRGDALVNIFGYPKTFQLPTLENISGKYINTMYSTNDITVDWNAYKKFLSEVKPDFHPHALLIGHDSSEIENITLMALGGVLQHMNGISNYALVGENNINILTDIIKNKQPEWIGFNLYTGLTDFVFKWIKQYKIERASFILKRNISDFEHADRLLKNMVREARGPVYDGNQILYAPIIIGGHFNNYSFDESFEKGGDYVVRGKGINIFRDILLGLFEPGIYHDPMPYANIPQMDREVFYSDMYEFSDKTKGYIYSKIKSILTALGCSYTCSYCYISSLIDNLKEAYQNKGIKPPSIIQDRPIGTVLAEGQDIIRLDEHYGVKTAAVFDQADISLNNMNWWNELGEKWMHDIGIPFYIQARPAMLAGKKGIERIETISKRGLVSGISMAIESGDQNVRKLLLDRHENNSIVLDAIKNVKNFGVPLRTQAIVGLPVIKPSIPFNPNASKVSLVDSEGKEHYYDDPLQESLKCLDLVCSSFFRREDYYWNAIYSPFPGTPLGDYSIKAGFATGDTASRAYLFSSESGLNCFSDLTSKRQLAFSLTSNFFAHFKNGKDLMSLFIYEQDNYDLDSFSNFVLDQKDNLLPNDQISTCGLIPNISKNCLESFFDHAYRDDSDCMFKEINKKLAGYYLYLLDGLLLAAKMAVSYHTNKENKNSFTLSNLYRVERLHYYDNCYHMNYIPEKYADYLTDYLKK</sequence>
<dbReference type="SFLD" id="SFLDG01082">
    <property type="entry name" value="B12-binding_domain_containing"/>
    <property type="match status" value="1"/>
</dbReference>
<evidence type="ECO:0000256" key="5">
    <source>
        <dbReference type="ARBA" id="ARBA00023014"/>
    </source>
</evidence>
<dbReference type="GO" id="GO:0046872">
    <property type="term" value="F:metal ion binding"/>
    <property type="evidence" value="ECO:0007669"/>
    <property type="project" value="UniProtKB-KW"/>
</dbReference>
<keyword evidence="5" id="KW-0411">Iron-sulfur</keyword>
<name>A0A382A683_9ZZZZ</name>
<evidence type="ECO:0000256" key="1">
    <source>
        <dbReference type="ARBA" id="ARBA00001966"/>
    </source>
</evidence>
<dbReference type="SUPFAM" id="SSF102114">
    <property type="entry name" value="Radical SAM enzymes"/>
    <property type="match status" value="1"/>
</dbReference>
<protein>
    <recommendedName>
        <fullName evidence="6">Elp3/MiaA/NifB-like radical SAM core domain-containing protein</fullName>
    </recommendedName>
</protein>
<dbReference type="SMART" id="SM00729">
    <property type="entry name" value="Elp3"/>
    <property type="match status" value="1"/>
</dbReference>
<dbReference type="GO" id="GO:0003824">
    <property type="term" value="F:catalytic activity"/>
    <property type="evidence" value="ECO:0007669"/>
    <property type="project" value="InterPro"/>
</dbReference>
<reference evidence="7" key="1">
    <citation type="submission" date="2018-05" db="EMBL/GenBank/DDBJ databases">
        <authorList>
            <person name="Lanie J.A."/>
            <person name="Ng W.-L."/>
            <person name="Kazmierczak K.M."/>
            <person name="Andrzejewski T.M."/>
            <person name="Davidsen T.M."/>
            <person name="Wayne K.J."/>
            <person name="Tettelin H."/>
            <person name="Glass J.I."/>
            <person name="Rusch D."/>
            <person name="Podicherti R."/>
            <person name="Tsui H.-C.T."/>
            <person name="Winkler M.E."/>
        </authorList>
    </citation>
    <scope>NUCLEOTIDE SEQUENCE</scope>
</reference>
<evidence type="ECO:0000259" key="6">
    <source>
        <dbReference type="SMART" id="SM00729"/>
    </source>
</evidence>
<evidence type="ECO:0000313" key="7">
    <source>
        <dbReference type="EMBL" id="SVA96761.1"/>
    </source>
</evidence>
<dbReference type="PANTHER" id="PTHR43409">
    <property type="entry name" value="ANAEROBIC MAGNESIUM-PROTOPORPHYRIN IX MONOMETHYL ESTER CYCLASE-RELATED"/>
    <property type="match status" value="1"/>
</dbReference>
<accession>A0A382A683</accession>
<dbReference type="AlphaFoldDB" id="A0A382A683"/>
<evidence type="ECO:0000256" key="4">
    <source>
        <dbReference type="ARBA" id="ARBA00023004"/>
    </source>
</evidence>
<evidence type="ECO:0000256" key="3">
    <source>
        <dbReference type="ARBA" id="ARBA00022723"/>
    </source>
</evidence>
<proteinExistence type="predicted"/>
<dbReference type="SFLD" id="SFLDS00029">
    <property type="entry name" value="Radical_SAM"/>
    <property type="match status" value="1"/>
</dbReference>
<gene>
    <name evidence="7" type="ORF">METZ01_LOCUS149615</name>
</gene>
<dbReference type="GO" id="GO:0051536">
    <property type="term" value="F:iron-sulfur cluster binding"/>
    <property type="evidence" value="ECO:0007669"/>
    <property type="project" value="UniProtKB-KW"/>
</dbReference>
<keyword evidence="4" id="KW-0408">Iron</keyword>
<evidence type="ECO:0000256" key="2">
    <source>
        <dbReference type="ARBA" id="ARBA00022691"/>
    </source>
</evidence>
<dbReference type="EMBL" id="UINC01023986">
    <property type="protein sequence ID" value="SVA96761.1"/>
    <property type="molecule type" value="Genomic_DNA"/>
</dbReference>